<feature type="transmembrane region" description="Helical" evidence="1">
    <location>
        <begin position="26"/>
        <end position="46"/>
    </location>
</feature>
<organism evidence="3 4">
    <name type="scientific">Mycobacterium vicinigordonae</name>
    <dbReference type="NCBI Taxonomy" id="1719132"/>
    <lineage>
        <taxon>Bacteria</taxon>
        <taxon>Bacillati</taxon>
        <taxon>Actinomycetota</taxon>
        <taxon>Actinomycetes</taxon>
        <taxon>Mycobacteriales</taxon>
        <taxon>Mycobacteriaceae</taxon>
        <taxon>Mycobacterium</taxon>
    </lineage>
</organism>
<feature type="domain" description="Mce/MlaD" evidence="2">
    <location>
        <begin position="53"/>
        <end position="125"/>
    </location>
</feature>
<dbReference type="PANTHER" id="PTHR33371">
    <property type="entry name" value="INTERMEMBRANE PHOSPHOLIPID TRANSPORT SYSTEM BINDING PROTEIN MLAD-RELATED"/>
    <property type="match status" value="1"/>
</dbReference>
<evidence type="ECO:0000313" key="4">
    <source>
        <dbReference type="Proteomes" id="UP000510682"/>
    </source>
</evidence>
<accession>A0A7D6I878</accession>
<dbReference type="GO" id="GO:0005576">
    <property type="term" value="C:extracellular region"/>
    <property type="evidence" value="ECO:0007669"/>
    <property type="project" value="TreeGrafter"/>
</dbReference>
<proteinExistence type="predicted"/>
<reference evidence="3" key="2">
    <citation type="submission" date="2020-07" db="EMBL/GenBank/DDBJ databases">
        <authorList>
            <person name="Yu X."/>
        </authorList>
    </citation>
    <scope>NUCLEOTIDE SEQUENCE [LARGE SCALE GENOMIC DNA]</scope>
    <source>
        <strain evidence="3">24T</strain>
    </source>
</reference>
<dbReference type="PANTHER" id="PTHR33371:SF18">
    <property type="entry name" value="MCE-FAMILY PROTEIN MCE3C"/>
    <property type="match status" value="1"/>
</dbReference>
<keyword evidence="1" id="KW-1133">Transmembrane helix</keyword>
<evidence type="ECO:0000259" key="2">
    <source>
        <dbReference type="Pfam" id="PF02470"/>
    </source>
</evidence>
<reference evidence="3" key="1">
    <citation type="submission" date="2020-07" db="EMBL/GenBank/DDBJ databases">
        <title>Description of Mycobacterium gordonae subsp. intergordonae subsp.nov. and Mycobacterium gordonae subsp. gordonae subsp. nov.</title>
        <authorList>
            <person name="Huang H."/>
        </authorList>
    </citation>
    <scope>NUCLEOTIDE SEQUENCE [LARGE SCALE GENOMIC DNA]</scope>
    <source>
        <strain evidence="3">24T</strain>
    </source>
</reference>
<dbReference type="InterPro" id="IPR052336">
    <property type="entry name" value="MlaD_Phospholipid_Transporter"/>
</dbReference>
<protein>
    <submittedName>
        <fullName evidence="3">MCE family protein</fullName>
    </submittedName>
</protein>
<keyword evidence="1" id="KW-0472">Membrane</keyword>
<keyword evidence="1" id="KW-0812">Transmembrane</keyword>
<dbReference type="KEGG" id="mgor:H0P51_25825"/>
<dbReference type="EMBL" id="CP059165">
    <property type="protein sequence ID" value="QLL07057.1"/>
    <property type="molecule type" value="Genomic_DNA"/>
</dbReference>
<name>A0A7D6I878_9MYCO</name>
<evidence type="ECO:0000313" key="3">
    <source>
        <dbReference type="EMBL" id="QLL07057.1"/>
    </source>
</evidence>
<dbReference type="InterPro" id="IPR003399">
    <property type="entry name" value="Mce/MlaD"/>
</dbReference>
<keyword evidence="4" id="KW-1185">Reference proteome</keyword>
<gene>
    <name evidence="3" type="ORF">H0P51_25825</name>
</gene>
<dbReference type="Proteomes" id="UP000510682">
    <property type="component" value="Chromosome"/>
</dbReference>
<dbReference type="Pfam" id="PF02470">
    <property type="entry name" value="MlaD"/>
    <property type="match status" value="1"/>
</dbReference>
<dbReference type="AlphaFoldDB" id="A0A7D6I878"/>
<evidence type="ECO:0000256" key="1">
    <source>
        <dbReference type="SAM" id="Phobius"/>
    </source>
</evidence>
<sequence length="340" mass="37022">MPVITWRLRQRCALNERAAAVRSRRLGIVGVLAIVVALCATGLAYVNPTGQASYTANSSTSGGVRSGDEVRIAGIPVGRVTSVALRRTLVEIKFGVKRDVVIGSDSTLDIRLLTPLGGHYLALEPQGVIPLGHNVIPPQRVKTPFEGNDIIQAVTPFVRDVNGQVIHDTFAELANATNKYPNALRDILQSANQLTRSLTKMGGDFHRGMDFINDASAAFVSGRRQLMALLEQFALVGQRYTSKSVDIIEFFTLLGELSRIIDRVMAFYDRDLAPSINGIDDIVTALVAHPERVGKASEGLSQIVNVLMPMLRGDGVVVLDQRNQVLRAENLCLPNMVKRC</sequence>
<dbReference type="RefSeq" id="WP_180915633.1">
    <property type="nucleotide sequence ID" value="NZ_CP059165.1"/>
</dbReference>